<keyword evidence="3" id="KW-1185">Reference proteome</keyword>
<name>A0A177BY16_9PLEO</name>
<dbReference type="RefSeq" id="XP_018030779.1">
    <property type="nucleotide sequence ID" value="XM_018183694.1"/>
</dbReference>
<evidence type="ECO:0000313" key="2">
    <source>
        <dbReference type="EMBL" id="OAG00414.1"/>
    </source>
</evidence>
<protein>
    <submittedName>
        <fullName evidence="2">Uncharacterized protein</fullName>
    </submittedName>
</protein>
<organism evidence="2 3">
    <name type="scientific">Paraphaeosphaeria sporulosa</name>
    <dbReference type="NCBI Taxonomy" id="1460663"/>
    <lineage>
        <taxon>Eukaryota</taxon>
        <taxon>Fungi</taxon>
        <taxon>Dikarya</taxon>
        <taxon>Ascomycota</taxon>
        <taxon>Pezizomycotina</taxon>
        <taxon>Dothideomycetes</taxon>
        <taxon>Pleosporomycetidae</taxon>
        <taxon>Pleosporales</taxon>
        <taxon>Massarineae</taxon>
        <taxon>Didymosphaeriaceae</taxon>
        <taxon>Paraphaeosphaeria</taxon>
    </lineage>
</organism>
<dbReference type="EMBL" id="KV441559">
    <property type="protein sequence ID" value="OAG00414.1"/>
    <property type="molecule type" value="Genomic_DNA"/>
</dbReference>
<accession>A0A177BY16</accession>
<keyword evidence="1" id="KW-0732">Signal</keyword>
<dbReference type="GeneID" id="28767180"/>
<evidence type="ECO:0000313" key="3">
    <source>
        <dbReference type="Proteomes" id="UP000077069"/>
    </source>
</evidence>
<evidence type="ECO:0000256" key="1">
    <source>
        <dbReference type="SAM" id="SignalP"/>
    </source>
</evidence>
<feature type="chain" id="PRO_5008057457" evidence="1">
    <location>
        <begin position="19"/>
        <end position="291"/>
    </location>
</feature>
<dbReference type="Proteomes" id="UP000077069">
    <property type="component" value="Unassembled WGS sequence"/>
</dbReference>
<dbReference type="AlphaFoldDB" id="A0A177BY16"/>
<reference evidence="2 3" key="1">
    <citation type="submission" date="2016-05" db="EMBL/GenBank/DDBJ databases">
        <title>Comparative analysis of secretome profiles of manganese(II)-oxidizing ascomycete fungi.</title>
        <authorList>
            <consortium name="DOE Joint Genome Institute"/>
            <person name="Zeiner C.A."/>
            <person name="Purvine S.O."/>
            <person name="Zink E.M."/>
            <person name="Wu S."/>
            <person name="Pasa-Tolic L."/>
            <person name="Chaput D.L."/>
            <person name="Haridas S."/>
            <person name="Grigoriev I.V."/>
            <person name="Santelli C.M."/>
            <person name="Hansel C.M."/>
        </authorList>
    </citation>
    <scope>NUCLEOTIDE SEQUENCE [LARGE SCALE GENOMIC DNA]</scope>
    <source>
        <strain evidence="2 3">AP3s5-JAC2a</strain>
    </source>
</reference>
<dbReference type="InParanoid" id="A0A177BY16"/>
<proteinExistence type="predicted"/>
<feature type="signal peptide" evidence="1">
    <location>
        <begin position="1"/>
        <end position="18"/>
    </location>
</feature>
<sequence>MSLFGLFVLLLQLTLPSATPLIAEGPQGSCCPCILYPWRGRDPQENSDLACQTCVLDLLRTPQDLRPNHNNEYHDYNSKMHRDEYSQDYGHDHIWSRNLVGHNHHNVIRNNHLHITLDCNYHSNCTGHLISDIAYYLCDNNACWHNYSIYSTNGLLQIHWAMLRLVVRPNFDQSSSTLRAKGCSCYVTSQPASTQVVTATTKTSSTKTSTTTVSTIFVPFRTTTVTLTVVIGAMSTTTTTSITTATEQSFSTVYETVTSTTTSTATGPTVTATVTVPVGYTQTHRKDLVFS</sequence>
<gene>
    <name evidence="2" type="ORF">CC84DRAFT_1230422</name>
</gene>